<feature type="transmembrane region" description="Helical" evidence="1">
    <location>
        <begin position="69"/>
        <end position="90"/>
    </location>
</feature>
<evidence type="ECO:0000313" key="2">
    <source>
        <dbReference type="EMBL" id="PPT90925.1"/>
    </source>
</evidence>
<dbReference type="Proteomes" id="UP000239898">
    <property type="component" value="Unassembled WGS sequence"/>
</dbReference>
<protein>
    <submittedName>
        <fullName evidence="2">Uncharacterized protein</fullName>
    </submittedName>
</protein>
<evidence type="ECO:0000256" key="1">
    <source>
        <dbReference type="SAM" id="Phobius"/>
    </source>
</evidence>
<dbReference type="RefSeq" id="WP_128420281.1">
    <property type="nucleotide sequence ID" value="NZ_CP049017.1"/>
</dbReference>
<comment type="caution">
    <text evidence="2">The sequence shown here is derived from an EMBL/GenBank/DDBJ whole genome shotgun (WGS) entry which is preliminary data.</text>
</comment>
<keyword evidence="1" id="KW-1133">Transmembrane helix</keyword>
<name>A0A2S6ZF79_9XANT</name>
<evidence type="ECO:0000313" key="3">
    <source>
        <dbReference type="Proteomes" id="UP000239898"/>
    </source>
</evidence>
<sequence>MLVIACLLALVCFVNVTTALDDGQNRGATMPLWRVLAVEASSNVVLLLLAPSIYLAVRRARRLSSWHGIALLAAGSIPFSLAHVALMTWARMAIFAAAGQTYA</sequence>
<dbReference type="EMBL" id="MIGX01000040">
    <property type="protein sequence ID" value="PPT90925.1"/>
    <property type="molecule type" value="Genomic_DNA"/>
</dbReference>
<dbReference type="AlphaFoldDB" id="A0A2S6ZF79"/>
<keyword evidence="3" id="KW-1185">Reference proteome</keyword>
<organism evidence="2 3">
    <name type="scientific">Xanthomonas theicola</name>
    <dbReference type="NCBI Taxonomy" id="56464"/>
    <lineage>
        <taxon>Bacteria</taxon>
        <taxon>Pseudomonadati</taxon>
        <taxon>Pseudomonadota</taxon>
        <taxon>Gammaproteobacteria</taxon>
        <taxon>Lysobacterales</taxon>
        <taxon>Lysobacteraceae</taxon>
        <taxon>Xanthomonas</taxon>
    </lineage>
</organism>
<keyword evidence="1" id="KW-0472">Membrane</keyword>
<reference evidence="2 3" key="1">
    <citation type="submission" date="2016-08" db="EMBL/GenBank/DDBJ databases">
        <title>Evolution of the type three secretion system and type three effector repertoires in Xanthomonas.</title>
        <authorList>
            <person name="Merda D."/>
            <person name="Briand M."/>
            <person name="Bosis E."/>
            <person name="Rousseau C."/>
            <person name="Portier P."/>
            <person name="Jacques M.-A."/>
            <person name="Fischer-Le Saux M."/>
        </authorList>
    </citation>
    <scope>NUCLEOTIDE SEQUENCE [LARGE SCALE GENOMIC DNA]</scope>
    <source>
        <strain evidence="2 3">CFBP 4691</strain>
    </source>
</reference>
<proteinExistence type="predicted"/>
<feature type="transmembrane region" description="Helical" evidence="1">
    <location>
        <begin position="35"/>
        <end position="57"/>
    </location>
</feature>
<keyword evidence="1" id="KW-0812">Transmembrane</keyword>
<gene>
    <name evidence="2" type="ORF">XthCFBP4691_10035</name>
</gene>
<accession>A0A2S6ZF79</accession>